<feature type="non-terminal residue" evidence="1">
    <location>
        <position position="1"/>
    </location>
</feature>
<organism evidence="1 2">
    <name type="scientific">Aphis craccivora</name>
    <name type="common">Cowpea aphid</name>
    <dbReference type="NCBI Taxonomy" id="307492"/>
    <lineage>
        <taxon>Eukaryota</taxon>
        <taxon>Metazoa</taxon>
        <taxon>Ecdysozoa</taxon>
        <taxon>Arthropoda</taxon>
        <taxon>Hexapoda</taxon>
        <taxon>Insecta</taxon>
        <taxon>Pterygota</taxon>
        <taxon>Neoptera</taxon>
        <taxon>Paraneoptera</taxon>
        <taxon>Hemiptera</taxon>
        <taxon>Sternorrhyncha</taxon>
        <taxon>Aphidomorpha</taxon>
        <taxon>Aphidoidea</taxon>
        <taxon>Aphididae</taxon>
        <taxon>Aphidini</taxon>
        <taxon>Aphis</taxon>
        <taxon>Aphis</taxon>
    </lineage>
</organism>
<comment type="caution">
    <text evidence="1">The sequence shown here is derived from an EMBL/GenBank/DDBJ whole genome shotgun (WGS) entry which is preliminary data.</text>
</comment>
<protein>
    <submittedName>
        <fullName evidence="1">Uncharacterized protein</fullName>
    </submittedName>
</protein>
<dbReference type="OrthoDB" id="6626659at2759"/>
<reference evidence="1 2" key="1">
    <citation type="submission" date="2019-08" db="EMBL/GenBank/DDBJ databases">
        <title>Whole genome of Aphis craccivora.</title>
        <authorList>
            <person name="Voronova N.V."/>
            <person name="Shulinski R.S."/>
            <person name="Bandarenka Y.V."/>
            <person name="Zhorov D.G."/>
            <person name="Warner D."/>
        </authorList>
    </citation>
    <scope>NUCLEOTIDE SEQUENCE [LARGE SCALE GENOMIC DNA]</scope>
    <source>
        <strain evidence="1">180601</strain>
        <tissue evidence="1">Whole Body</tissue>
    </source>
</reference>
<dbReference type="Proteomes" id="UP000478052">
    <property type="component" value="Unassembled WGS sequence"/>
</dbReference>
<evidence type="ECO:0000313" key="1">
    <source>
        <dbReference type="EMBL" id="KAF0685898.1"/>
    </source>
</evidence>
<dbReference type="AlphaFoldDB" id="A0A6G0VI85"/>
<accession>A0A6G0VI85</accession>
<proteinExistence type="predicted"/>
<name>A0A6G0VI85_APHCR</name>
<evidence type="ECO:0000313" key="2">
    <source>
        <dbReference type="Proteomes" id="UP000478052"/>
    </source>
</evidence>
<sequence>LPESGPTKTKRARKEIISPRLSAVFDKCKISDRDCVHILTAVLDAISVDPNEYIINRTSIKSAREKFRHHIFKEMKYRFDNLNFKSYVLHWDSKLLPDITGHLKVDRLPVIVTAPNVEQLLGVPKLDSGTGYETSSAIYDTLKEWSLLDKVQAFVFDTTASNTGRLNGACHLLEQKLDRDILYLACRHHVYEIVLQGVFTEVKLATSTGPDILLFKKFRKEWNTIDTNSYSIWSIDENVKDILKEVADETIQFCTNKIKEDLPIDNYKEFLELIIIFLGDIPPRGIRFKAPGAYHLARWMAKALYCLKIFLFRKQFKITQREEKALKRLCCFIIKCYAESWFLTPNGITAPMNDIMF</sequence>
<dbReference type="EMBL" id="VUJU01016953">
    <property type="protein sequence ID" value="KAF0685898.1"/>
    <property type="molecule type" value="Genomic_DNA"/>
</dbReference>
<gene>
    <name evidence="1" type="ORF">FWK35_00038970</name>
</gene>
<keyword evidence="2" id="KW-1185">Reference proteome</keyword>